<dbReference type="GO" id="GO:0006098">
    <property type="term" value="P:pentose-phosphate shunt"/>
    <property type="evidence" value="ECO:0007669"/>
    <property type="project" value="UniProtKB-UniPathway"/>
</dbReference>
<evidence type="ECO:0000256" key="2">
    <source>
        <dbReference type="ARBA" id="ARBA00002681"/>
    </source>
</evidence>
<dbReference type="OrthoDB" id="9810967at2"/>
<evidence type="ECO:0000259" key="8">
    <source>
        <dbReference type="Pfam" id="PF01182"/>
    </source>
</evidence>
<evidence type="ECO:0000256" key="1">
    <source>
        <dbReference type="ARBA" id="ARBA00000832"/>
    </source>
</evidence>
<gene>
    <name evidence="7 9" type="primary">pgl</name>
    <name evidence="9" type="ORF">Lwor_0482</name>
</gene>
<evidence type="ECO:0000256" key="7">
    <source>
        <dbReference type="RuleBase" id="RU365095"/>
    </source>
</evidence>
<evidence type="ECO:0000313" key="9">
    <source>
        <dbReference type="EMBL" id="KTD81700.1"/>
    </source>
</evidence>
<dbReference type="PANTHER" id="PTHR11054">
    <property type="entry name" value="6-PHOSPHOGLUCONOLACTONASE"/>
    <property type="match status" value="1"/>
</dbReference>
<dbReference type="PATRIC" id="fig|45076.6.peg.534"/>
<dbReference type="STRING" id="45076.Lwor_0482"/>
<comment type="similarity">
    <text evidence="4 7">Belongs to the glucosamine/galactosamine-6-phosphate isomerase family. 6-phosphogluconolactonase subfamily.</text>
</comment>
<dbReference type="UniPathway" id="UPA00115">
    <property type="reaction ID" value="UER00409"/>
</dbReference>
<feature type="domain" description="Glucosamine/galactosamine-6-phosphate isomerase" evidence="8">
    <location>
        <begin position="8"/>
        <end position="219"/>
    </location>
</feature>
<dbReference type="NCBIfam" id="TIGR01198">
    <property type="entry name" value="pgl"/>
    <property type="match status" value="1"/>
</dbReference>
<dbReference type="CDD" id="cd01400">
    <property type="entry name" value="6PGL"/>
    <property type="match status" value="1"/>
</dbReference>
<dbReference type="Pfam" id="PF01182">
    <property type="entry name" value="Glucosamine_iso"/>
    <property type="match status" value="1"/>
</dbReference>
<dbReference type="AlphaFoldDB" id="A0A0W1AK44"/>
<evidence type="ECO:0000256" key="5">
    <source>
        <dbReference type="ARBA" id="ARBA00013198"/>
    </source>
</evidence>
<dbReference type="InterPro" id="IPR005900">
    <property type="entry name" value="6-phosphogluconolactonase_DevB"/>
</dbReference>
<comment type="function">
    <text evidence="2 7">Hydrolysis of 6-phosphogluconolactone to 6-phosphogluconate.</text>
</comment>
<dbReference type="EMBL" id="LNZC01000003">
    <property type="protein sequence ID" value="KTD81700.1"/>
    <property type="molecule type" value="Genomic_DNA"/>
</dbReference>
<dbReference type="InterPro" id="IPR037171">
    <property type="entry name" value="NagB/RpiA_transferase-like"/>
</dbReference>
<comment type="catalytic activity">
    <reaction evidence="1 7">
        <text>6-phospho-D-glucono-1,5-lactone + H2O = 6-phospho-D-gluconate + H(+)</text>
        <dbReference type="Rhea" id="RHEA:12556"/>
        <dbReference type="ChEBI" id="CHEBI:15377"/>
        <dbReference type="ChEBI" id="CHEBI:15378"/>
        <dbReference type="ChEBI" id="CHEBI:57955"/>
        <dbReference type="ChEBI" id="CHEBI:58759"/>
        <dbReference type="EC" id="3.1.1.31"/>
    </reaction>
</comment>
<comment type="pathway">
    <text evidence="3 7">Carbohydrate degradation; pentose phosphate pathway; D-ribulose 5-phosphate from D-glucose 6-phosphate (oxidative stage): step 2/3.</text>
</comment>
<keyword evidence="10" id="KW-1185">Reference proteome</keyword>
<dbReference type="EC" id="3.1.1.31" evidence="5 7"/>
<dbReference type="RefSeq" id="WP_058492313.1">
    <property type="nucleotide sequence ID" value="NZ_CBCRUR010000005.1"/>
</dbReference>
<evidence type="ECO:0000256" key="3">
    <source>
        <dbReference type="ARBA" id="ARBA00004961"/>
    </source>
</evidence>
<reference evidence="9 10" key="1">
    <citation type="submission" date="2015-11" db="EMBL/GenBank/DDBJ databases">
        <title>Genomic analysis of 38 Legionella species identifies large and diverse effector repertoires.</title>
        <authorList>
            <person name="Burstein D."/>
            <person name="Amaro F."/>
            <person name="Zusman T."/>
            <person name="Lifshitz Z."/>
            <person name="Cohen O."/>
            <person name="Gilbert J.A."/>
            <person name="Pupko T."/>
            <person name="Shuman H.A."/>
            <person name="Segal G."/>
        </authorList>
    </citation>
    <scope>NUCLEOTIDE SEQUENCE [LARGE SCALE GENOMIC DNA]</scope>
    <source>
        <strain evidence="9 10">ATCC 49508</strain>
    </source>
</reference>
<protein>
    <recommendedName>
        <fullName evidence="6 7">6-phosphogluconolactonase</fullName>
        <shortName evidence="7">6PGL</shortName>
        <ecNumber evidence="5 7">3.1.1.31</ecNumber>
    </recommendedName>
</protein>
<evidence type="ECO:0000256" key="6">
    <source>
        <dbReference type="ARBA" id="ARBA00020337"/>
    </source>
</evidence>
<keyword evidence="7" id="KW-0378">Hydrolase</keyword>
<dbReference type="Gene3D" id="3.40.50.1360">
    <property type="match status" value="1"/>
</dbReference>
<dbReference type="InterPro" id="IPR006148">
    <property type="entry name" value="Glc/Gal-6P_isomerase"/>
</dbReference>
<dbReference type="PANTHER" id="PTHR11054:SF0">
    <property type="entry name" value="6-PHOSPHOGLUCONOLACTONASE"/>
    <property type="match status" value="1"/>
</dbReference>
<dbReference type="Proteomes" id="UP000054662">
    <property type="component" value="Unassembled WGS sequence"/>
</dbReference>
<evidence type="ECO:0000313" key="10">
    <source>
        <dbReference type="Proteomes" id="UP000054662"/>
    </source>
</evidence>
<sequence length="229" mass="25617">MEFYSFSDQNLLNHDLADKIQQILCQAIALRGKAYLVVSGGKSPVAFFKLLAKKELPWDKVIITLADERCVASDDSSRNERLVVDLLLREKAHQARFISLYDEQSSLAENLRFVTAQIDALPTFDAVILGMGEDGHTASLFPCSDELASALDEQAQSVQVIHPKTAPHQRISLSKKRLLNSRMIFVYLIGDNKRTVLTQALINTDPQVMPISAFINNQNVTVKVMYAPR</sequence>
<accession>A0A0W1AK44</accession>
<organism evidence="9 10">
    <name type="scientific">Legionella worsleiensis</name>
    <dbReference type="NCBI Taxonomy" id="45076"/>
    <lineage>
        <taxon>Bacteria</taxon>
        <taxon>Pseudomonadati</taxon>
        <taxon>Pseudomonadota</taxon>
        <taxon>Gammaproteobacteria</taxon>
        <taxon>Legionellales</taxon>
        <taxon>Legionellaceae</taxon>
        <taxon>Legionella</taxon>
    </lineage>
</organism>
<dbReference type="SUPFAM" id="SSF100950">
    <property type="entry name" value="NagB/RpiA/CoA transferase-like"/>
    <property type="match status" value="1"/>
</dbReference>
<evidence type="ECO:0000256" key="4">
    <source>
        <dbReference type="ARBA" id="ARBA00010662"/>
    </source>
</evidence>
<proteinExistence type="inferred from homology"/>
<dbReference type="GO" id="GO:0005975">
    <property type="term" value="P:carbohydrate metabolic process"/>
    <property type="evidence" value="ECO:0007669"/>
    <property type="project" value="UniProtKB-UniRule"/>
</dbReference>
<comment type="caution">
    <text evidence="9">The sequence shown here is derived from an EMBL/GenBank/DDBJ whole genome shotgun (WGS) entry which is preliminary data.</text>
</comment>
<dbReference type="GO" id="GO:0017057">
    <property type="term" value="F:6-phosphogluconolactonase activity"/>
    <property type="evidence" value="ECO:0007669"/>
    <property type="project" value="UniProtKB-UniRule"/>
</dbReference>
<dbReference type="InterPro" id="IPR039104">
    <property type="entry name" value="6PGL"/>
</dbReference>
<name>A0A0W1AK44_9GAMM</name>